<dbReference type="Pfam" id="PF07496">
    <property type="entry name" value="zf-CW"/>
    <property type="match status" value="1"/>
</dbReference>
<keyword evidence="4" id="KW-0489">Methyltransferase</keyword>
<evidence type="ECO:0000256" key="4">
    <source>
        <dbReference type="ARBA" id="ARBA00022603"/>
    </source>
</evidence>
<evidence type="ECO:0000256" key="7">
    <source>
        <dbReference type="ARBA" id="ARBA00022723"/>
    </source>
</evidence>
<evidence type="ECO:0000259" key="12">
    <source>
        <dbReference type="PROSITE" id="PS50280"/>
    </source>
</evidence>
<keyword evidence="9" id="KW-0862">Zinc</keyword>
<accession>A0A8S0SI83</accession>
<feature type="region of interest" description="Disordered" evidence="11">
    <location>
        <begin position="115"/>
        <end position="142"/>
    </location>
</feature>
<evidence type="ECO:0000256" key="1">
    <source>
        <dbReference type="ARBA" id="ARBA00004123"/>
    </source>
</evidence>
<keyword evidence="6" id="KW-0949">S-adenosyl-L-methionine</keyword>
<feature type="compositionally biased region" description="Low complexity" evidence="11">
    <location>
        <begin position="424"/>
        <end position="438"/>
    </location>
</feature>
<evidence type="ECO:0000259" key="15">
    <source>
        <dbReference type="PROSITE" id="PS51215"/>
    </source>
</evidence>
<comment type="subcellular location">
    <subcellularLocation>
        <location evidence="2">Chromosome</location>
    </subcellularLocation>
    <subcellularLocation>
        <location evidence="1">Nucleus</location>
    </subcellularLocation>
</comment>
<dbReference type="PROSITE" id="PS50280">
    <property type="entry name" value="SET"/>
    <property type="match status" value="1"/>
</dbReference>
<keyword evidence="8" id="KW-0863">Zinc-finger</keyword>
<gene>
    <name evidence="16" type="ORF">OLEA9_A094308</name>
</gene>
<evidence type="ECO:0000256" key="6">
    <source>
        <dbReference type="ARBA" id="ARBA00022691"/>
    </source>
</evidence>
<feature type="domain" description="Post-SET" evidence="13">
    <location>
        <begin position="787"/>
        <end position="803"/>
    </location>
</feature>
<dbReference type="InterPro" id="IPR003616">
    <property type="entry name" value="Post-SET_dom"/>
</dbReference>
<feature type="region of interest" description="Disordered" evidence="11">
    <location>
        <begin position="337"/>
        <end position="365"/>
    </location>
</feature>
<proteinExistence type="predicted"/>
<feature type="domain" description="AWS" evidence="15">
    <location>
        <begin position="610"/>
        <end position="660"/>
    </location>
</feature>
<dbReference type="SMART" id="SM00317">
    <property type="entry name" value="SET"/>
    <property type="match status" value="1"/>
</dbReference>
<dbReference type="GO" id="GO:0005634">
    <property type="term" value="C:nucleus"/>
    <property type="evidence" value="ECO:0007669"/>
    <property type="project" value="UniProtKB-SubCell"/>
</dbReference>
<dbReference type="Proteomes" id="UP000594638">
    <property type="component" value="Unassembled WGS sequence"/>
</dbReference>
<dbReference type="Gramene" id="OE9A094308T1">
    <property type="protein sequence ID" value="OE9A094308C1"/>
    <property type="gene ID" value="OE9A094308"/>
</dbReference>
<dbReference type="Pfam" id="PF17907">
    <property type="entry name" value="AWS"/>
    <property type="match status" value="1"/>
</dbReference>
<dbReference type="CDD" id="cd19172">
    <property type="entry name" value="SET_SETD2"/>
    <property type="match status" value="1"/>
</dbReference>
<dbReference type="InterPro" id="IPR001214">
    <property type="entry name" value="SET_dom"/>
</dbReference>
<dbReference type="PROSITE" id="PS50868">
    <property type="entry name" value="POST_SET"/>
    <property type="match status" value="1"/>
</dbReference>
<dbReference type="InterPro" id="IPR050777">
    <property type="entry name" value="SET2_Histone-Lys_MeTrsfase"/>
</dbReference>
<evidence type="ECO:0000259" key="13">
    <source>
        <dbReference type="PROSITE" id="PS50868"/>
    </source>
</evidence>
<dbReference type="Pfam" id="PF00856">
    <property type="entry name" value="SET"/>
    <property type="match status" value="1"/>
</dbReference>
<dbReference type="PROSITE" id="PS51215">
    <property type="entry name" value="AWS"/>
    <property type="match status" value="1"/>
</dbReference>
<keyword evidence="5" id="KW-0808">Transferase</keyword>
<dbReference type="GO" id="GO:0008270">
    <property type="term" value="F:zinc ion binding"/>
    <property type="evidence" value="ECO:0007669"/>
    <property type="project" value="UniProtKB-KW"/>
</dbReference>
<evidence type="ECO:0000256" key="8">
    <source>
        <dbReference type="ARBA" id="ARBA00022771"/>
    </source>
</evidence>
<evidence type="ECO:0000256" key="5">
    <source>
        <dbReference type="ARBA" id="ARBA00022679"/>
    </source>
</evidence>
<dbReference type="Gene3D" id="2.170.270.10">
    <property type="entry name" value="SET domain"/>
    <property type="match status" value="1"/>
</dbReference>
<evidence type="ECO:0000256" key="11">
    <source>
        <dbReference type="SAM" id="MobiDB-lite"/>
    </source>
</evidence>
<keyword evidence="10" id="KW-0539">Nucleus</keyword>
<dbReference type="PANTHER" id="PTHR22884">
    <property type="entry name" value="SET DOMAIN PROTEINS"/>
    <property type="match status" value="1"/>
</dbReference>
<dbReference type="InterPro" id="IPR046341">
    <property type="entry name" value="SET_dom_sf"/>
</dbReference>
<evidence type="ECO:0000313" key="17">
    <source>
        <dbReference type="Proteomes" id="UP000594638"/>
    </source>
</evidence>
<feature type="region of interest" description="Disordered" evidence="11">
    <location>
        <begin position="232"/>
        <end position="267"/>
    </location>
</feature>
<dbReference type="GO" id="GO:0005694">
    <property type="term" value="C:chromosome"/>
    <property type="evidence" value="ECO:0007669"/>
    <property type="project" value="UniProtKB-SubCell"/>
</dbReference>
<keyword evidence="3" id="KW-0158">Chromosome</keyword>
<dbReference type="OrthoDB" id="422362at2759"/>
<reference evidence="16 17" key="1">
    <citation type="submission" date="2019-12" db="EMBL/GenBank/DDBJ databases">
        <authorList>
            <person name="Alioto T."/>
            <person name="Alioto T."/>
            <person name="Gomez Garrido J."/>
        </authorList>
    </citation>
    <scope>NUCLEOTIDE SEQUENCE [LARGE SCALE GENOMIC DNA]</scope>
</reference>
<comment type="caution">
    <text evidence="16">The sequence shown here is derived from an EMBL/GenBank/DDBJ whole genome shotgun (WGS) entry which is preliminary data.</text>
</comment>
<dbReference type="SMART" id="SM00570">
    <property type="entry name" value="AWS"/>
    <property type="match status" value="1"/>
</dbReference>
<keyword evidence="17" id="KW-1185">Reference proteome</keyword>
<dbReference type="InterPro" id="IPR006560">
    <property type="entry name" value="AWS_dom"/>
</dbReference>
<dbReference type="GO" id="GO:0046975">
    <property type="term" value="F:histone H3K36 methyltransferase activity"/>
    <property type="evidence" value="ECO:0007669"/>
    <property type="project" value="InterPro"/>
</dbReference>
<protein>
    <submittedName>
        <fullName evidence="16">Histone-lysine N-methyltransferase ASHH2-like</fullName>
    </submittedName>
</protein>
<evidence type="ECO:0000256" key="9">
    <source>
        <dbReference type="ARBA" id="ARBA00022833"/>
    </source>
</evidence>
<feature type="region of interest" description="Disordered" evidence="11">
    <location>
        <begin position="1264"/>
        <end position="1294"/>
    </location>
</feature>
<dbReference type="EMBL" id="CACTIH010005430">
    <property type="protein sequence ID" value="CAA2991987.1"/>
    <property type="molecule type" value="Genomic_DNA"/>
</dbReference>
<evidence type="ECO:0000256" key="2">
    <source>
        <dbReference type="ARBA" id="ARBA00004286"/>
    </source>
</evidence>
<feature type="region of interest" description="Disordered" evidence="11">
    <location>
        <begin position="381"/>
        <end position="452"/>
    </location>
</feature>
<dbReference type="GO" id="GO:0032259">
    <property type="term" value="P:methylation"/>
    <property type="evidence" value="ECO:0007669"/>
    <property type="project" value="UniProtKB-KW"/>
</dbReference>
<evidence type="ECO:0000259" key="14">
    <source>
        <dbReference type="PROSITE" id="PS51050"/>
    </source>
</evidence>
<organism evidence="16 17">
    <name type="scientific">Olea europaea subsp. europaea</name>
    <dbReference type="NCBI Taxonomy" id="158383"/>
    <lineage>
        <taxon>Eukaryota</taxon>
        <taxon>Viridiplantae</taxon>
        <taxon>Streptophyta</taxon>
        <taxon>Embryophyta</taxon>
        <taxon>Tracheophyta</taxon>
        <taxon>Spermatophyta</taxon>
        <taxon>Magnoliopsida</taxon>
        <taxon>eudicotyledons</taxon>
        <taxon>Gunneridae</taxon>
        <taxon>Pentapetalae</taxon>
        <taxon>asterids</taxon>
        <taxon>lamiids</taxon>
        <taxon>Lamiales</taxon>
        <taxon>Oleaceae</taxon>
        <taxon>Oleeae</taxon>
        <taxon>Olea</taxon>
    </lineage>
</organism>
<feature type="compositionally biased region" description="Basic and acidic residues" evidence="11">
    <location>
        <begin position="1420"/>
        <end position="1437"/>
    </location>
</feature>
<feature type="region of interest" description="Disordered" evidence="11">
    <location>
        <begin position="1420"/>
        <end position="1440"/>
    </location>
</feature>
<feature type="compositionally biased region" description="Polar residues" evidence="11">
    <location>
        <begin position="342"/>
        <end position="353"/>
    </location>
</feature>
<dbReference type="Gene3D" id="3.30.40.100">
    <property type="match status" value="1"/>
</dbReference>
<feature type="domain" description="CW-type" evidence="14">
    <location>
        <begin position="499"/>
        <end position="553"/>
    </location>
</feature>
<dbReference type="PROSITE" id="PS51050">
    <property type="entry name" value="ZF_CW"/>
    <property type="match status" value="1"/>
</dbReference>
<dbReference type="SUPFAM" id="SSF82199">
    <property type="entry name" value="SET domain"/>
    <property type="match status" value="1"/>
</dbReference>
<sequence length="1486" mass="165190">MFTVVTEGKDINDCKEETSDIDLNHDIGKLSVSSQVPGPLFMRADESPMSLVRSELSGANHLLPSFDSISLAELHEQQDDVAKETIRSSGFDPICGAIPSEERVDEGKETIKFESSHSVHIAGPTIQRDDESEDVVKDDNSLENNHPLIVYESTQKSSGRKIKLNQYGDCQKRSRKGTKTAKKNLPLDLSSLKISRRRRSLFCKRARSSVWGSVGNILQDSEEQVMIDPNLGNQKQRRKVRGGQGNGKTGRKQAGRLSENSTRKRCTPTGHISLKVRIGKESIQTCPIGNDMDSFRAMGKSIPELFKKTENKLEEEVPNNHPETNCLEEVDNFGASIDNRCSDSGTSPDSEVINSVPEPPIFGKGLEENVEMNPSSGLHVAQEPFKSQSSETLFPCTKGKKVSKSSRTKEGSKHTSGILDLSSKKGNPSKSKGNQNKSVGKRKVKEKGDTSRALCRAESHLGEENQALSHLGESDCSNKTSTIERNSLQSLPGGAKDQYVPRDAWGRCDDCHQWRRIPATLADLIGDPNYKWTCKDNKDKDFADCSIPQEKSNIEINEELGISDGSCEDDSPGVFSNSNLNQSTAPQHSFWKLIKSNLFLHRSRKSQTIDEIMVCHCKPPSEGRMGCGAKCLNRMLNIECVQGTCPCGELCSNQQFQKRKYAKLKWFRCGRKGYGLQAHEHISEGQFLIEYVGEVLDVHAYEARQREYALEGHKHFYFMTLNGSEIIDACAKGNLGRFINHSCNPNCRTEKWMVNGEVCVGLFALRDIKQGEEVTFDYNYVRVFGAAVKKCVCGSTNCRGYIGGDPSNAEVIVQGDSDEEYPEPVMICEGGETDNDWNGTMTHSSNDEEITAATKAPENKDRMNQPECIAGHLENISETHTSETSTRNEVESVDPASGDVCLMTSMCQRYPSVQPIDVSLQPDDLTKEAISAVEHEFSTTERNTTNSLFSAREIEMTAHTGPPKKLVKTRRKLKSGTGGRSEEFMEDILPKSLHSSSTVKKGKLKTDAMTGKRTPHVDKSIIVPCKPKRLPELSLNSHFEAVEEKLNELLDPEGGISKRKDASRGYLKLLFLTAASGNNGHGEAIQSNRDLSMILDAILKTKSRTVLIDIINKNGLQMLHNIMKRYRREYTKTPILRKLLKVLEYLAMREILTLEHISGGPACPGVESFKDSILILTEHADKQVHQIARNFRDKWIPRHMRKNGCMDRVAGRMEFHPRSSYTKFSAVHDHGSQIKPSQAMVCFEMQSMPESCAGNTGVPDVSASGDNCGNSGTKKRKRKSRWDNPLEACSTPNINGDGPPGFLSPCNDPMPTCDASLTSIDHQEGSVRMMGPFDVVLGDSQHKFISRLSVSYGVPFTVIKQYGGHEAEASKGWAVAPGVPFHPFPPLPPYPRDRRELPASAANCPSLGQRAEKAEAGFDHCTDHSDESHTRKPKFDSPDMNISDANDRYDFQQGGSSYNLGRNYFRQQKWNHSKLAPPWVRNRNVW</sequence>
<keyword evidence="7" id="KW-0479">Metal-binding</keyword>
<dbReference type="InterPro" id="IPR044437">
    <property type="entry name" value="SETD2/Set2_SET"/>
</dbReference>
<feature type="domain" description="SET" evidence="12">
    <location>
        <begin position="662"/>
        <end position="779"/>
    </location>
</feature>
<evidence type="ECO:0000256" key="3">
    <source>
        <dbReference type="ARBA" id="ARBA00022454"/>
    </source>
</evidence>
<evidence type="ECO:0000256" key="10">
    <source>
        <dbReference type="ARBA" id="ARBA00023242"/>
    </source>
</evidence>
<dbReference type="InterPro" id="IPR011124">
    <property type="entry name" value="Znf_CW"/>
</dbReference>
<evidence type="ECO:0000313" key="16">
    <source>
        <dbReference type="EMBL" id="CAA2991987.1"/>
    </source>
</evidence>
<dbReference type="Gramene" id="OE9A094308T3">
    <property type="protein sequence ID" value="OE9A094308C3"/>
    <property type="gene ID" value="OE9A094308"/>
</dbReference>
<name>A0A8S0SI83_OLEEU</name>
<dbReference type="FunFam" id="2.170.270.10:FF:000035">
    <property type="entry name" value="Histone-lysine N-methyltransferase"/>
    <property type="match status" value="1"/>
</dbReference>